<organism evidence="3 4">
    <name type="scientific">Dipteronia dyeriana</name>
    <dbReference type="NCBI Taxonomy" id="168575"/>
    <lineage>
        <taxon>Eukaryota</taxon>
        <taxon>Viridiplantae</taxon>
        <taxon>Streptophyta</taxon>
        <taxon>Embryophyta</taxon>
        <taxon>Tracheophyta</taxon>
        <taxon>Spermatophyta</taxon>
        <taxon>Magnoliopsida</taxon>
        <taxon>eudicotyledons</taxon>
        <taxon>Gunneridae</taxon>
        <taxon>Pentapetalae</taxon>
        <taxon>rosids</taxon>
        <taxon>malvids</taxon>
        <taxon>Sapindales</taxon>
        <taxon>Sapindaceae</taxon>
        <taxon>Hippocastanoideae</taxon>
        <taxon>Acereae</taxon>
        <taxon>Dipteronia</taxon>
    </lineage>
</organism>
<reference evidence="3" key="1">
    <citation type="journal article" date="2023" name="Plant J.">
        <title>Genome sequences and population genomics provide insights into the demographic history, inbreeding, and mutation load of two 'living fossil' tree species of Dipteronia.</title>
        <authorList>
            <person name="Feng Y."/>
            <person name="Comes H.P."/>
            <person name="Chen J."/>
            <person name="Zhu S."/>
            <person name="Lu R."/>
            <person name="Zhang X."/>
            <person name="Li P."/>
            <person name="Qiu J."/>
            <person name="Olsen K.M."/>
            <person name="Qiu Y."/>
        </authorList>
    </citation>
    <scope>NUCLEOTIDE SEQUENCE</scope>
    <source>
        <strain evidence="3">KIB01</strain>
    </source>
</reference>
<dbReference type="Proteomes" id="UP001280121">
    <property type="component" value="Unassembled WGS sequence"/>
</dbReference>
<evidence type="ECO:0000313" key="4">
    <source>
        <dbReference type="Proteomes" id="UP001280121"/>
    </source>
</evidence>
<evidence type="ECO:0000256" key="1">
    <source>
        <dbReference type="SAM" id="MobiDB-lite"/>
    </source>
</evidence>
<protein>
    <recommendedName>
        <fullName evidence="2">Transposase MuDR plant domain-containing protein</fullName>
    </recommendedName>
</protein>
<dbReference type="AlphaFoldDB" id="A0AAD9TLM3"/>
<feature type="domain" description="Transposase MuDR plant" evidence="2">
    <location>
        <begin position="74"/>
        <end position="138"/>
    </location>
</feature>
<sequence>MSKTSSDMLPASADVQSDSDIDSDDEQLSNAASFTWNNNFIDQQSNDDEGGGVQKPDQGPRGRPYRQIAGGRVHLEVGQLFNNLHHFRLVLRDYVVQEGFELKRIKNAKERYTAECAYKGCSWRVHASPVDNRIGFMIKTMN</sequence>
<dbReference type="InterPro" id="IPR004332">
    <property type="entry name" value="Transposase_MuDR"/>
</dbReference>
<accession>A0AAD9TLM3</accession>
<gene>
    <name evidence="3" type="ORF">Ddye_026112</name>
</gene>
<feature type="compositionally biased region" description="Acidic residues" evidence="1">
    <location>
        <begin position="17"/>
        <end position="27"/>
    </location>
</feature>
<evidence type="ECO:0000313" key="3">
    <source>
        <dbReference type="EMBL" id="KAK2638317.1"/>
    </source>
</evidence>
<evidence type="ECO:0000259" key="2">
    <source>
        <dbReference type="Pfam" id="PF03108"/>
    </source>
</evidence>
<feature type="region of interest" description="Disordered" evidence="1">
    <location>
        <begin position="1"/>
        <end position="66"/>
    </location>
</feature>
<comment type="caution">
    <text evidence="3">The sequence shown here is derived from an EMBL/GenBank/DDBJ whole genome shotgun (WGS) entry which is preliminary data.</text>
</comment>
<dbReference type="EMBL" id="JANJYI010000008">
    <property type="protein sequence ID" value="KAK2638317.1"/>
    <property type="molecule type" value="Genomic_DNA"/>
</dbReference>
<keyword evidence="4" id="KW-1185">Reference proteome</keyword>
<name>A0AAD9TLM3_9ROSI</name>
<feature type="compositionally biased region" description="Polar residues" evidence="1">
    <location>
        <begin position="28"/>
        <end position="44"/>
    </location>
</feature>
<proteinExistence type="predicted"/>
<dbReference type="Pfam" id="PF03108">
    <property type="entry name" value="DBD_Tnp_Mut"/>
    <property type="match status" value="1"/>
</dbReference>